<protein>
    <submittedName>
        <fullName evidence="1">Uncharacterized protein</fullName>
    </submittedName>
</protein>
<gene>
    <name evidence="1" type="ORF">C900_04355</name>
</gene>
<accession>L8JZB7</accession>
<reference evidence="1 2" key="1">
    <citation type="submission" date="2012-12" db="EMBL/GenBank/DDBJ databases">
        <title>Genome assembly of Fulvivirga imtechensis AK7.</title>
        <authorList>
            <person name="Nupur N."/>
            <person name="Khatri I."/>
            <person name="Kumar R."/>
            <person name="Subramanian S."/>
            <person name="Pinnaka A."/>
        </authorList>
    </citation>
    <scope>NUCLEOTIDE SEQUENCE [LARGE SCALE GENOMIC DNA]</scope>
    <source>
        <strain evidence="1 2">AK7</strain>
    </source>
</reference>
<evidence type="ECO:0000313" key="2">
    <source>
        <dbReference type="Proteomes" id="UP000011135"/>
    </source>
</evidence>
<dbReference type="Proteomes" id="UP000011135">
    <property type="component" value="Unassembled WGS sequence"/>
</dbReference>
<evidence type="ECO:0000313" key="1">
    <source>
        <dbReference type="EMBL" id="ELR73503.1"/>
    </source>
</evidence>
<proteinExistence type="predicted"/>
<organism evidence="1 2">
    <name type="scientific">Fulvivirga imtechensis AK7</name>
    <dbReference type="NCBI Taxonomy" id="1237149"/>
    <lineage>
        <taxon>Bacteria</taxon>
        <taxon>Pseudomonadati</taxon>
        <taxon>Bacteroidota</taxon>
        <taxon>Cytophagia</taxon>
        <taxon>Cytophagales</taxon>
        <taxon>Fulvivirgaceae</taxon>
        <taxon>Fulvivirga</taxon>
    </lineage>
</organism>
<comment type="caution">
    <text evidence="1">The sequence shown here is derived from an EMBL/GenBank/DDBJ whole genome shotgun (WGS) entry which is preliminary data.</text>
</comment>
<dbReference type="AlphaFoldDB" id="L8JZB7"/>
<sequence length="45" mass="4910">MEKEWEGIMGTAVRLGVRVALLLNARQLMSAIADKKSPLIQRSAG</sequence>
<name>L8JZB7_9BACT</name>
<keyword evidence="2" id="KW-1185">Reference proteome</keyword>
<dbReference type="EMBL" id="AMZN01000006">
    <property type="protein sequence ID" value="ELR73503.1"/>
    <property type="molecule type" value="Genomic_DNA"/>
</dbReference>